<dbReference type="GeneID" id="54423491"/>
<dbReference type="EMBL" id="ML975166">
    <property type="protein sequence ID" value="KAF1810381.1"/>
    <property type="molecule type" value="Genomic_DNA"/>
</dbReference>
<feature type="region of interest" description="Disordered" evidence="1">
    <location>
        <begin position="182"/>
        <end position="230"/>
    </location>
</feature>
<feature type="compositionally biased region" description="Low complexity" evidence="1">
    <location>
        <begin position="182"/>
        <end position="194"/>
    </location>
</feature>
<evidence type="ECO:0000256" key="1">
    <source>
        <dbReference type="SAM" id="MobiDB-lite"/>
    </source>
</evidence>
<reference evidence="4" key="3">
    <citation type="submission" date="2025-04" db="UniProtKB">
        <authorList>
            <consortium name="RefSeq"/>
        </authorList>
    </citation>
    <scope>IDENTIFICATION</scope>
    <source>
        <strain evidence="4">CBS 781.70</strain>
    </source>
</reference>
<reference evidence="4" key="2">
    <citation type="submission" date="2020-04" db="EMBL/GenBank/DDBJ databases">
        <authorList>
            <consortium name="NCBI Genome Project"/>
        </authorList>
    </citation>
    <scope>NUCLEOTIDE SEQUENCE</scope>
    <source>
        <strain evidence="4">CBS 781.70</strain>
    </source>
</reference>
<evidence type="ECO:0000313" key="2">
    <source>
        <dbReference type="EMBL" id="KAF1810381.1"/>
    </source>
</evidence>
<keyword evidence="3" id="KW-1185">Reference proteome</keyword>
<gene>
    <name evidence="2 4" type="ORF">P152DRAFT_515926</name>
</gene>
<dbReference type="Proteomes" id="UP000504638">
    <property type="component" value="Unplaced"/>
</dbReference>
<organism evidence="2">
    <name type="scientific">Eremomyces bilateralis CBS 781.70</name>
    <dbReference type="NCBI Taxonomy" id="1392243"/>
    <lineage>
        <taxon>Eukaryota</taxon>
        <taxon>Fungi</taxon>
        <taxon>Dikarya</taxon>
        <taxon>Ascomycota</taxon>
        <taxon>Pezizomycotina</taxon>
        <taxon>Dothideomycetes</taxon>
        <taxon>Dothideomycetes incertae sedis</taxon>
        <taxon>Eremomycetales</taxon>
        <taxon>Eremomycetaceae</taxon>
        <taxon>Eremomyces</taxon>
    </lineage>
</organism>
<protein>
    <submittedName>
        <fullName evidence="2 4">Uncharacterized protein</fullName>
    </submittedName>
</protein>
<sequence length="257" mass="26404">MSSWLLSQESNIAAHSCCRSFRHLHTTYAKSLVADYPVVSTSLLILIILSSAKVQPCVMRSVIFTAVALVSGYVGSVVAEENIRIVSNDLARRQSGQFVPGTISSPGASCVEAFGEGYEACREKTSSAPRLCYNPSEGHTCCSSEWACPSDSFCLVSPYCCPSGIDASSCAASLGVSAPPKTSTATATATATVTQKPSGSASGTASQNGTSSHPATYSKPAPSKPPTFTGAAVPQTVTDVGFAAVLGGALTYLLALL</sequence>
<feature type="compositionally biased region" description="Polar residues" evidence="1">
    <location>
        <begin position="195"/>
        <end position="215"/>
    </location>
</feature>
<proteinExistence type="predicted"/>
<dbReference type="AlphaFoldDB" id="A0A6G1FXH5"/>
<reference evidence="2 4" key="1">
    <citation type="submission" date="2020-01" db="EMBL/GenBank/DDBJ databases">
        <authorList>
            <consortium name="DOE Joint Genome Institute"/>
            <person name="Haridas S."/>
            <person name="Albert R."/>
            <person name="Binder M."/>
            <person name="Bloem J."/>
            <person name="Labutti K."/>
            <person name="Salamov A."/>
            <person name="Andreopoulos B."/>
            <person name="Baker S.E."/>
            <person name="Barry K."/>
            <person name="Bills G."/>
            <person name="Bluhm B.H."/>
            <person name="Cannon C."/>
            <person name="Castanera R."/>
            <person name="Culley D.E."/>
            <person name="Daum C."/>
            <person name="Ezra D."/>
            <person name="Gonzalez J.B."/>
            <person name="Henrissat B."/>
            <person name="Kuo A."/>
            <person name="Liang C."/>
            <person name="Lipzen A."/>
            <person name="Lutzoni F."/>
            <person name="Magnuson J."/>
            <person name="Mondo S."/>
            <person name="Nolan M."/>
            <person name="Ohm R."/>
            <person name="Pangilinan J."/>
            <person name="Park H.-J."/>
            <person name="Ramirez L."/>
            <person name="Alfaro M."/>
            <person name="Sun H."/>
            <person name="Tritt A."/>
            <person name="Yoshinaga Y."/>
            <person name="Zwiers L.-H."/>
            <person name="Turgeon B.G."/>
            <person name="Goodwin S.B."/>
            <person name="Spatafora J.W."/>
            <person name="Crous P.W."/>
            <person name="Grigoriev I.V."/>
        </authorList>
    </citation>
    <scope>NUCLEOTIDE SEQUENCE</scope>
    <source>
        <strain evidence="2 4">CBS 781.70</strain>
    </source>
</reference>
<dbReference type="OrthoDB" id="5409186at2759"/>
<evidence type="ECO:0000313" key="4">
    <source>
        <dbReference type="RefSeq" id="XP_033532012.1"/>
    </source>
</evidence>
<dbReference type="RefSeq" id="XP_033532012.1">
    <property type="nucleotide sequence ID" value="XM_033682921.1"/>
</dbReference>
<name>A0A6G1FXH5_9PEZI</name>
<evidence type="ECO:0000313" key="3">
    <source>
        <dbReference type="Proteomes" id="UP000504638"/>
    </source>
</evidence>
<accession>A0A6G1FXH5</accession>